<sequence length="542" mass="60434">MPWRGPEYEGEFPTLGFAVGEWIQEHLVIADGYRQGEPYMLTDEMWTFLAHYYRVYTYAEPWPSPDSLRYTGGQLRRPQKWGKDPFGAAQIGAEALGPTRFDGWDANGEPVGAPYPTPLIVCLGTSEEQTDNTWLPLLGMIREGSLVNLSGLDAGETRIKLPRGGKIEPATTSAKARLGAPMTFVTITESHLFTLQGGYRKVAGAVKRNVAGMDGRWLELTNGWDPSEGSEAQITAESGDERVYVDTIESERVADLSDAEAVYAELLRQYGDSARENGGWVNIKGRILGETMSKRHLEADRRRFFLNEIVVGENVLADPTAWDAQGRPADTDEDWRPLRPGDAIALGFDGAKYRDGTALIASRMSDGCLFELGIWTRPKDAPKDWRVPSVQVDAKLRAAFEAYEVMVMFADPWRWQDYLDVWARDFGETRVVEFPTNSEQRFDKALERWMTAFGEGQITHQASKLLTDHIKNAVVVKGQKKKPRAGEEDLLATHYLKLAKRGDGLLIDGAVAAVLAHEARAFAIEHNLTPAPPKARPKFAFI</sequence>
<evidence type="ECO:0000313" key="1">
    <source>
        <dbReference type="EMBL" id="MDR7336827.1"/>
    </source>
</evidence>
<evidence type="ECO:0008006" key="3">
    <source>
        <dbReference type="Google" id="ProtNLM"/>
    </source>
</evidence>
<gene>
    <name evidence="1" type="ORF">J2S69_000546</name>
</gene>
<evidence type="ECO:0000313" key="2">
    <source>
        <dbReference type="Proteomes" id="UP001183604"/>
    </source>
</evidence>
<proteinExistence type="predicted"/>
<reference evidence="1 2" key="1">
    <citation type="submission" date="2023-07" db="EMBL/GenBank/DDBJ databases">
        <title>Sequencing the genomes of 1000 actinobacteria strains.</title>
        <authorList>
            <person name="Klenk H.-P."/>
        </authorList>
    </citation>
    <scope>NUCLEOTIDE SEQUENCE [LARGE SCALE GENOMIC DNA]</scope>
    <source>
        <strain evidence="1 2">DSM 44724</strain>
    </source>
</reference>
<dbReference type="Proteomes" id="UP001183604">
    <property type="component" value="Unassembled WGS sequence"/>
</dbReference>
<dbReference type="RefSeq" id="WP_310283810.1">
    <property type="nucleotide sequence ID" value="NZ_BAAAOM010000002.1"/>
</dbReference>
<organism evidence="1 2">
    <name type="scientific">Glycomyces lechevalierae</name>
    <dbReference type="NCBI Taxonomy" id="256034"/>
    <lineage>
        <taxon>Bacteria</taxon>
        <taxon>Bacillati</taxon>
        <taxon>Actinomycetota</taxon>
        <taxon>Actinomycetes</taxon>
        <taxon>Glycomycetales</taxon>
        <taxon>Glycomycetaceae</taxon>
        <taxon>Glycomyces</taxon>
    </lineage>
</organism>
<comment type="caution">
    <text evidence="1">The sequence shown here is derived from an EMBL/GenBank/DDBJ whole genome shotgun (WGS) entry which is preliminary data.</text>
</comment>
<dbReference type="EMBL" id="JAVDYD010000001">
    <property type="protein sequence ID" value="MDR7336827.1"/>
    <property type="molecule type" value="Genomic_DNA"/>
</dbReference>
<keyword evidence="2" id="KW-1185">Reference proteome</keyword>
<accession>A0ABU2AHY6</accession>
<name>A0ABU2AHY6_9ACTN</name>
<protein>
    <recommendedName>
        <fullName evidence="3">Terminase</fullName>
    </recommendedName>
</protein>